<protein>
    <submittedName>
        <fullName evidence="2">Uncharacterized protein</fullName>
    </submittedName>
</protein>
<feature type="compositionally biased region" description="Polar residues" evidence="1">
    <location>
        <begin position="126"/>
        <end position="144"/>
    </location>
</feature>
<gene>
    <name evidence="2" type="ORF">BO94DRAFT_136101</name>
</gene>
<dbReference type="GeneID" id="37107838"/>
<organism evidence="2 3">
    <name type="scientific">Aspergillus sclerotioniger CBS 115572</name>
    <dbReference type="NCBI Taxonomy" id="1450535"/>
    <lineage>
        <taxon>Eukaryota</taxon>
        <taxon>Fungi</taxon>
        <taxon>Dikarya</taxon>
        <taxon>Ascomycota</taxon>
        <taxon>Pezizomycotina</taxon>
        <taxon>Eurotiomycetes</taxon>
        <taxon>Eurotiomycetidae</taxon>
        <taxon>Eurotiales</taxon>
        <taxon>Aspergillaceae</taxon>
        <taxon>Aspergillus</taxon>
        <taxon>Aspergillus subgen. Circumdati</taxon>
    </lineage>
</organism>
<dbReference type="Proteomes" id="UP000246702">
    <property type="component" value="Unassembled WGS sequence"/>
</dbReference>
<feature type="compositionally biased region" description="Low complexity" evidence="1">
    <location>
        <begin position="198"/>
        <end position="211"/>
    </location>
</feature>
<feature type="compositionally biased region" description="Pro residues" evidence="1">
    <location>
        <begin position="41"/>
        <end position="53"/>
    </location>
</feature>
<feature type="compositionally biased region" description="Low complexity" evidence="1">
    <location>
        <begin position="116"/>
        <end position="125"/>
    </location>
</feature>
<accession>A0A317XAZ6</accession>
<feature type="compositionally biased region" description="Polar residues" evidence="1">
    <location>
        <begin position="20"/>
        <end position="32"/>
    </location>
</feature>
<feature type="compositionally biased region" description="Pro residues" evidence="1">
    <location>
        <begin position="102"/>
        <end position="115"/>
    </location>
</feature>
<comment type="caution">
    <text evidence="2">The sequence shown here is derived from an EMBL/GenBank/DDBJ whole genome shotgun (WGS) entry which is preliminary data.</text>
</comment>
<dbReference type="RefSeq" id="XP_025472537.1">
    <property type="nucleotide sequence ID" value="XM_025605695.1"/>
</dbReference>
<reference evidence="2 3" key="1">
    <citation type="submission" date="2016-12" db="EMBL/GenBank/DDBJ databases">
        <title>The genomes of Aspergillus section Nigri reveals drivers in fungal speciation.</title>
        <authorList>
            <consortium name="DOE Joint Genome Institute"/>
            <person name="Vesth T.C."/>
            <person name="Nybo J."/>
            <person name="Theobald S."/>
            <person name="Brandl J."/>
            <person name="Frisvad J.C."/>
            <person name="Nielsen K.F."/>
            <person name="Lyhne E.K."/>
            <person name="Kogle M.E."/>
            <person name="Kuo A."/>
            <person name="Riley R."/>
            <person name="Clum A."/>
            <person name="Nolan M."/>
            <person name="Lipzen A."/>
            <person name="Salamov A."/>
            <person name="Henrissat B."/>
            <person name="Wiebenga A."/>
            <person name="De Vries R.P."/>
            <person name="Grigoriev I.V."/>
            <person name="Mortensen U.H."/>
            <person name="Andersen M.R."/>
            <person name="Baker S.E."/>
        </authorList>
    </citation>
    <scope>NUCLEOTIDE SEQUENCE [LARGE SCALE GENOMIC DNA]</scope>
    <source>
        <strain evidence="2 3">CBS 115572</strain>
    </source>
</reference>
<evidence type="ECO:0000313" key="3">
    <source>
        <dbReference type="Proteomes" id="UP000246702"/>
    </source>
</evidence>
<keyword evidence="3" id="KW-1185">Reference proteome</keyword>
<feature type="region of interest" description="Disordered" evidence="1">
    <location>
        <begin position="186"/>
        <end position="211"/>
    </location>
</feature>
<proteinExistence type="predicted"/>
<dbReference type="OrthoDB" id="4349176at2759"/>
<dbReference type="EMBL" id="MSFK01000002">
    <property type="protein sequence ID" value="PWY95776.1"/>
    <property type="molecule type" value="Genomic_DNA"/>
</dbReference>
<name>A0A317XAZ6_9EURO</name>
<evidence type="ECO:0000313" key="2">
    <source>
        <dbReference type="EMBL" id="PWY95776.1"/>
    </source>
</evidence>
<feature type="compositionally biased region" description="Low complexity" evidence="1">
    <location>
        <begin position="145"/>
        <end position="159"/>
    </location>
</feature>
<feature type="region of interest" description="Disordered" evidence="1">
    <location>
        <begin position="230"/>
        <end position="256"/>
    </location>
</feature>
<dbReference type="AlphaFoldDB" id="A0A317XAZ6"/>
<sequence>MDLSSLEGPPIPDPRFTVPSRRSNVPSIQLDMSTPLSPVSPLTPPPYDLPPRPSSTDTFFRPRPQYTYRSLEPQPEPTRSQRCHSLLPPTPTGEHVNQQQPTPNPTLNLPPPPPSSSFSLHPWSPRSRSVSDTTPHQSPSPMLSTTTTTTVTTTQAVTTTTTTQGNRLIWLESEKLWFLKPLPSESSPFLTEDHGAGTRPTPNTRYTPYSPSAVRTDYRFASTTDTYDIPPPYERHIYDRPLPPLPTEDRQTGELYGSRWTAVARRRANRSALG</sequence>
<evidence type="ECO:0000256" key="1">
    <source>
        <dbReference type="SAM" id="MobiDB-lite"/>
    </source>
</evidence>
<feature type="region of interest" description="Disordered" evidence="1">
    <location>
        <begin position="1"/>
        <end position="159"/>
    </location>
</feature>